<keyword evidence="6 8" id="KW-0472">Membrane</keyword>
<evidence type="ECO:0000259" key="9">
    <source>
        <dbReference type="Pfam" id="PF01618"/>
    </source>
</evidence>
<dbReference type="PANTHER" id="PTHR30433">
    <property type="entry name" value="CHEMOTAXIS PROTEIN MOTA"/>
    <property type="match status" value="1"/>
</dbReference>
<evidence type="ECO:0000256" key="6">
    <source>
        <dbReference type="ARBA" id="ARBA00023136"/>
    </source>
</evidence>
<keyword evidence="12" id="KW-1185">Reference proteome</keyword>
<dbReference type="InterPro" id="IPR002898">
    <property type="entry name" value="MotA_ExbB_proton_chnl"/>
</dbReference>
<evidence type="ECO:0000256" key="1">
    <source>
        <dbReference type="ARBA" id="ARBA00004651"/>
    </source>
</evidence>
<organism evidence="11 12">
    <name type="scientific">Vibrio stylophorae</name>
    <dbReference type="NCBI Taxonomy" id="659351"/>
    <lineage>
        <taxon>Bacteria</taxon>
        <taxon>Pseudomonadati</taxon>
        <taxon>Pseudomonadota</taxon>
        <taxon>Gammaproteobacteria</taxon>
        <taxon>Vibrionales</taxon>
        <taxon>Vibrionaceae</taxon>
        <taxon>Vibrio</taxon>
    </lineage>
</organism>
<feature type="transmembrane region" description="Helical" evidence="8">
    <location>
        <begin position="142"/>
        <end position="163"/>
    </location>
</feature>
<dbReference type="Proteomes" id="UP000838672">
    <property type="component" value="Unassembled WGS sequence"/>
</dbReference>
<comment type="subcellular location">
    <subcellularLocation>
        <location evidence="1">Cell membrane</location>
        <topology evidence="1">Multi-pass membrane protein</topology>
    </subcellularLocation>
    <subcellularLocation>
        <location evidence="7">Membrane</location>
        <topology evidence="7">Multi-pass membrane protein</topology>
    </subcellularLocation>
</comment>
<dbReference type="RefSeq" id="WP_237468520.1">
    <property type="nucleotide sequence ID" value="NZ_CAKLDI010000002.1"/>
</dbReference>
<comment type="similarity">
    <text evidence="7">Belongs to the exbB/tolQ family.</text>
</comment>
<keyword evidence="4" id="KW-0283">Flagellar rotation</keyword>
<keyword evidence="7" id="KW-0813">Transport</keyword>
<protein>
    <submittedName>
        <fullName evidence="11">Chemotaxis protein PomA</fullName>
    </submittedName>
</protein>
<evidence type="ECO:0000256" key="4">
    <source>
        <dbReference type="ARBA" id="ARBA00022779"/>
    </source>
</evidence>
<evidence type="ECO:0000256" key="3">
    <source>
        <dbReference type="ARBA" id="ARBA00022692"/>
    </source>
</evidence>
<evidence type="ECO:0000259" key="10">
    <source>
        <dbReference type="Pfam" id="PF20560"/>
    </source>
</evidence>
<feature type="transmembrane region" description="Helical" evidence="8">
    <location>
        <begin position="175"/>
        <end position="197"/>
    </location>
</feature>
<keyword evidence="7" id="KW-0653">Protein transport</keyword>
<dbReference type="InterPro" id="IPR047055">
    <property type="entry name" value="MotA-like"/>
</dbReference>
<gene>
    <name evidence="11" type="primary">pomA_2</name>
    <name evidence="11" type="ORF">VST7929_03143</name>
</gene>
<comment type="caution">
    <text evidence="11">The sequence shown here is derived from an EMBL/GenBank/DDBJ whole genome shotgun (WGS) entry which is preliminary data.</text>
</comment>
<evidence type="ECO:0000256" key="2">
    <source>
        <dbReference type="ARBA" id="ARBA00022475"/>
    </source>
</evidence>
<feature type="domain" description="Motility protein A N-terminal" evidence="10">
    <location>
        <begin position="3"/>
        <end position="70"/>
    </location>
</feature>
<evidence type="ECO:0000313" key="12">
    <source>
        <dbReference type="Proteomes" id="UP000838672"/>
    </source>
</evidence>
<evidence type="ECO:0000256" key="7">
    <source>
        <dbReference type="RuleBase" id="RU004057"/>
    </source>
</evidence>
<dbReference type="InterPro" id="IPR046786">
    <property type="entry name" value="MotA_N"/>
</dbReference>
<dbReference type="PANTHER" id="PTHR30433:SF3">
    <property type="entry name" value="MOTILITY PROTEIN A"/>
    <property type="match status" value="1"/>
</dbReference>
<dbReference type="Pfam" id="PF20560">
    <property type="entry name" value="MotA_N"/>
    <property type="match status" value="1"/>
</dbReference>
<evidence type="ECO:0000256" key="8">
    <source>
        <dbReference type="SAM" id="Phobius"/>
    </source>
</evidence>
<reference evidence="11" key="1">
    <citation type="submission" date="2021-11" db="EMBL/GenBank/DDBJ databases">
        <authorList>
            <person name="Rodrigo-Torres L."/>
            <person name="Arahal R. D."/>
            <person name="Lucena T."/>
        </authorList>
    </citation>
    <scope>NUCLEOTIDE SEQUENCE</scope>
    <source>
        <strain evidence="11">CECT 7929</strain>
    </source>
</reference>
<keyword evidence="5 8" id="KW-1133">Transmembrane helix</keyword>
<dbReference type="NCBIfam" id="NF006583">
    <property type="entry name" value="PRK09109.1"/>
    <property type="match status" value="1"/>
</dbReference>
<feature type="domain" description="MotA/TolQ/ExbB proton channel" evidence="9">
    <location>
        <begin position="98"/>
        <end position="216"/>
    </location>
</feature>
<keyword evidence="3 8" id="KW-0812">Transmembrane</keyword>
<sequence length="253" mass="27826">MSLIGIFVALGFVLFANIIEGGHPSALLNGPAFLIVLGGTIGAVLVQFPFRTFGDLLRRLKWLLKPPSYDLFSTASDLENLATISRREGLLALETELEKYEEPFLKRSLQMLIDGMEREALLDILDSQVENQKQRTEQIAKIYEAMGGYCPTMGILGAVLGLIHAMGLLDKPEELGHGIAVAFVATIYGVAFANIVFLPFGNRYKAFAEEQANYYRMISEGVFCIASGSSQLELQRRLGNYVAHPKFTGEGEA</sequence>
<dbReference type="Pfam" id="PF01618">
    <property type="entry name" value="MotA_ExbB"/>
    <property type="match status" value="1"/>
</dbReference>
<feature type="transmembrane region" description="Helical" evidence="8">
    <location>
        <begin position="31"/>
        <end position="50"/>
    </location>
</feature>
<proteinExistence type="inferred from homology"/>
<name>A0ABN8DW13_9VIBR</name>
<dbReference type="EMBL" id="CAKLDI010000002">
    <property type="protein sequence ID" value="CAH0535616.1"/>
    <property type="molecule type" value="Genomic_DNA"/>
</dbReference>
<evidence type="ECO:0000256" key="5">
    <source>
        <dbReference type="ARBA" id="ARBA00022989"/>
    </source>
</evidence>
<accession>A0ABN8DW13</accession>
<evidence type="ECO:0000313" key="11">
    <source>
        <dbReference type="EMBL" id="CAH0535616.1"/>
    </source>
</evidence>
<keyword evidence="2" id="KW-1003">Cell membrane</keyword>